<comment type="caution">
    <text evidence="1">The sequence shown here is derived from an EMBL/GenBank/DDBJ whole genome shotgun (WGS) entry which is preliminary data.</text>
</comment>
<accession>A0A0D1M1U1</accession>
<dbReference type="EMBL" id="JXTP01000092">
    <property type="protein sequence ID" value="KIU25950.1"/>
    <property type="molecule type" value="Genomic_DNA"/>
</dbReference>
<evidence type="ECO:0000313" key="2">
    <source>
        <dbReference type="Proteomes" id="UP000033203"/>
    </source>
</evidence>
<protein>
    <submittedName>
        <fullName evidence="1">Uncharacterized protein</fullName>
    </submittedName>
</protein>
<dbReference type="Proteomes" id="UP000033203">
    <property type="component" value="Unassembled WGS sequence"/>
</dbReference>
<name>A0A0D1M1U1_9SPHN</name>
<dbReference type="AlphaFoldDB" id="A0A0D1M1U1"/>
<gene>
    <name evidence="1" type="ORF">SR41_17500</name>
</gene>
<evidence type="ECO:0000313" key="1">
    <source>
        <dbReference type="EMBL" id="KIU25950.1"/>
    </source>
</evidence>
<proteinExistence type="predicted"/>
<organism evidence="1 2">
    <name type="scientific">Sphingomonas melonis</name>
    <dbReference type="NCBI Taxonomy" id="152682"/>
    <lineage>
        <taxon>Bacteria</taxon>
        <taxon>Pseudomonadati</taxon>
        <taxon>Pseudomonadota</taxon>
        <taxon>Alphaproteobacteria</taxon>
        <taxon>Sphingomonadales</taxon>
        <taxon>Sphingomonadaceae</taxon>
        <taxon>Sphingomonas</taxon>
    </lineage>
</organism>
<sequence>MLRDCHEGGHRLGVLTSRNDAIVRDLDRGSIAISGPEETDPLLAIGTVNDTNVVSPGQGRW</sequence>
<reference evidence="1 2" key="1">
    <citation type="submission" date="2015-01" db="EMBL/GenBank/DDBJ databases">
        <title>Genome of Sphingomonas taxi strain 30a.</title>
        <authorList>
            <person name="Eevers N."/>
            <person name="Van Hamme J."/>
            <person name="Bottos E."/>
            <person name="Weyens N."/>
            <person name="Vangronsveld J."/>
        </authorList>
    </citation>
    <scope>NUCLEOTIDE SEQUENCE [LARGE SCALE GENOMIC DNA]</scope>
    <source>
        <strain evidence="1 2">30a</strain>
    </source>
</reference>